<organism evidence="3 4">
    <name type="scientific">Georgenia thermotolerans</name>
    <dbReference type="NCBI Taxonomy" id="527326"/>
    <lineage>
        <taxon>Bacteria</taxon>
        <taxon>Bacillati</taxon>
        <taxon>Actinomycetota</taxon>
        <taxon>Actinomycetes</taxon>
        <taxon>Micrococcales</taxon>
        <taxon>Bogoriellaceae</taxon>
        <taxon>Georgenia</taxon>
    </lineage>
</organism>
<dbReference type="AlphaFoldDB" id="A0A7J5US70"/>
<comment type="similarity">
    <text evidence="1">Belongs to the bacterial sugar transferase family.</text>
</comment>
<dbReference type="GO" id="GO:0016780">
    <property type="term" value="F:phosphotransferase activity, for other substituted phosphate groups"/>
    <property type="evidence" value="ECO:0007669"/>
    <property type="project" value="TreeGrafter"/>
</dbReference>
<dbReference type="Pfam" id="PF02397">
    <property type="entry name" value="Bac_transf"/>
    <property type="match status" value="1"/>
</dbReference>
<name>A0A7J5US70_9MICO</name>
<keyword evidence="3" id="KW-0808">Transferase</keyword>
<feature type="domain" description="Bacterial sugar transferase" evidence="2">
    <location>
        <begin position="12"/>
        <end position="185"/>
    </location>
</feature>
<reference evidence="3 4" key="1">
    <citation type="submission" date="2019-10" db="EMBL/GenBank/DDBJ databases">
        <title>Georgenia wutianyii sp. nov. and Georgenia yuyongxinii sp. nov. isolated from plateau pika (Ochotona curzoniae) in the Qinghai-Tibet plateau of China.</title>
        <authorList>
            <person name="Tian Z."/>
        </authorList>
    </citation>
    <scope>NUCLEOTIDE SEQUENCE [LARGE SCALE GENOMIC DNA]</scope>
    <source>
        <strain evidence="3 4">DSM 21501</strain>
    </source>
</reference>
<dbReference type="RefSeq" id="WP_152201527.1">
    <property type="nucleotide sequence ID" value="NZ_VUKF01000007.1"/>
</dbReference>
<dbReference type="EMBL" id="WHJE01000013">
    <property type="protein sequence ID" value="KAE8765246.1"/>
    <property type="molecule type" value="Genomic_DNA"/>
</dbReference>
<dbReference type="InterPro" id="IPR003362">
    <property type="entry name" value="Bact_transf"/>
</dbReference>
<dbReference type="PANTHER" id="PTHR30576">
    <property type="entry name" value="COLANIC BIOSYNTHESIS UDP-GLUCOSE LIPID CARRIER TRANSFERASE"/>
    <property type="match status" value="1"/>
</dbReference>
<protein>
    <submittedName>
        <fullName evidence="3">Sugar transferase</fullName>
    </submittedName>
</protein>
<accession>A0A7J5US70</accession>
<dbReference type="OrthoDB" id="9808602at2"/>
<evidence type="ECO:0000313" key="3">
    <source>
        <dbReference type="EMBL" id="KAE8765246.1"/>
    </source>
</evidence>
<evidence type="ECO:0000259" key="2">
    <source>
        <dbReference type="Pfam" id="PF02397"/>
    </source>
</evidence>
<gene>
    <name evidence="3" type="ORF">GB883_04760</name>
</gene>
<dbReference type="PANTHER" id="PTHR30576:SF8">
    <property type="entry name" value="UNDECAPRENYL-PHOSPHATE GALACTOSE PHOSPHOTRANSFERASE"/>
    <property type="match status" value="1"/>
</dbReference>
<proteinExistence type="inferred from homology"/>
<dbReference type="Proteomes" id="UP000451860">
    <property type="component" value="Unassembled WGS sequence"/>
</dbReference>
<evidence type="ECO:0000313" key="4">
    <source>
        <dbReference type="Proteomes" id="UP000451860"/>
    </source>
</evidence>
<comment type="caution">
    <text evidence="3">The sequence shown here is derived from an EMBL/GenBank/DDBJ whole genome shotgun (WGS) entry which is preliminary data.</text>
</comment>
<keyword evidence="4" id="KW-1185">Reference proteome</keyword>
<sequence>MRARRRPYDFVKRGGDLVVAGLGLALTAPMQAAVAVAVARNLGRPVLFRQERSGRNGEPFRLVKFRTMRDVNPAAGMVSDAERMTPFGAKLRATSLDELPSLWNVLRGDMSLVGPRPLLPQYLPLYTSEQARRHEVRPGVTGYAQVSGRNALSWEERFALDVEYVERRSFLLDLRILVATIRTVVRREGIAAEGHVTMAPFIGSPRPEVGR</sequence>
<evidence type="ECO:0000256" key="1">
    <source>
        <dbReference type="ARBA" id="ARBA00006464"/>
    </source>
</evidence>